<dbReference type="RefSeq" id="XP_022626359.1">
    <property type="nucleotide sequence ID" value="XM_022774242.1"/>
</dbReference>
<dbReference type="AlphaFoldDB" id="A0A0C7MSA6"/>
<protein>
    <submittedName>
        <fullName evidence="1">LALA0S01e03356g1_1</fullName>
    </submittedName>
</protein>
<dbReference type="OrthoDB" id="4035555at2759"/>
<evidence type="ECO:0000313" key="1">
    <source>
        <dbReference type="EMBL" id="CEP60114.1"/>
    </source>
</evidence>
<dbReference type="GO" id="GO:0005634">
    <property type="term" value="C:nucleus"/>
    <property type="evidence" value="ECO:0007669"/>
    <property type="project" value="EnsemblFungi"/>
</dbReference>
<dbReference type="GO" id="GO:0032991">
    <property type="term" value="C:protein-containing complex"/>
    <property type="evidence" value="ECO:0007669"/>
    <property type="project" value="EnsemblFungi"/>
</dbReference>
<dbReference type="GO" id="GO:0043248">
    <property type="term" value="P:proteasome assembly"/>
    <property type="evidence" value="ECO:0007669"/>
    <property type="project" value="EnsemblFungi"/>
</dbReference>
<name>A0A0C7MSA6_9SACH</name>
<dbReference type="InterPro" id="IPR018854">
    <property type="entry name" value="Psome_chaperone_3/4"/>
</dbReference>
<reference evidence="1 2" key="1">
    <citation type="submission" date="2014-12" db="EMBL/GenBank/DDBJ databases">
        <authorList>
            <person name="Neuveglise Cecile"/>
        </authorList>
    </citation>
    <scope>NUCLEOTIDE SEQUENCE [LARGE SCALE GENOMIC DNA]</scope>
    <source>
        <strain evidence="1 2">CBS 12615</strain>
    </source>
</reference>
<keyword evidence="2" id="KW-1185">Reference proteome</keyword>
<dbReference type="STRING" id="1245769.A0A0C7MSA6"/>
<dbReference type="Pfam" id="PF10448">
    <property type="entry name" value="POC3_POC4"/>
    <property type="match status" value="1"/>
</dbReference>
<accession>A0A0C7MSA6</accession>
<dbReference type="Gene3D" id="3.30.230.100">
    <property type="match status" value="1"/>
</dbReference>
<sequence length="126" mass="13556">MVKTVQRTIENPLGSPIHVLLAQPESDVNTSKSPISMVISTAANPANQSLLCYVYAVPTSTDVLSTVLTDTTDDTVRETAVRISKLCAKKSGKPFYLTIASDGGPNKMNVDQLLLCKECVSLIDKE</sequence>
<dbReference type="GO" id="GO:0051131">
    <property type="term" value="P:chaperone-mediated protein complex assembly"/>
    <property type="evidence" value="ECO:0007669"/>
    <property type="project" value="EnsemblFungi"/>
</dbReference>
<dbReference type="GeneID" id="34683487"/>
<proteinExistence type="predicted"/>
<dbReference type="EMBL" id="LN736360">
    <property type="protein sequence ID" value="CEP60114.1"/>
    <property type="molecule type" value="Genomic_DNA"/>
</dbReference>
<dbReference type="HOGENOM" id="CLU_133955_0_0_1"/>
<evidence type="ECO:0000313" key="2">
    <source>
        <dbReference type="Proteomes" id="UP000054304"/>
    </source>
</evidence>
<gene>
    <name evidence="1" type="ORF">LALA0_S01e03356g</name>
</gene>
<dbReference type="Proteomes" id="UP000054304">
    <property type="component" value="Unassembled WGS sequence"/>
</dbReference>
<dbReference type="GO" id="GO:0005737">
    <property type="term" value="C:cytoplasm"/>
    <property type="evidence" value="ECO:0007669"/>
    <property type="project" value="EnsemblFungi"/>
</dbReference>
<organism evidence="1 2">
    <name type="scientific">Lachancea lanzarotensis</name>
    <dbReference type="NCBI Taxonomy" id="1245769"/>
    <lineage>
        <taxon>Eukaryota</taxon>
        <taxon>Fungi</taxon>
        <taxon>Dikarya</taxon>
        <taxon>Ascomycota</taxon>
        <taxon>Saccharomycotina</taxon>
        <taxon>Saccharomycetes</taxon>
        <taxon>Saccharomycetales</taxon>
        <taxon>Saccharomycetaceae</taxon>
        <taxon>Lachancea</taxon>
    </lineage>
</organism>